<dbReference type="AlphaFoldDB" id="A0A179A0M3"/>
<dbReference type="InterPro" id="IPR037315">
    <property type="entry name" value="EXO1_H3TH"/>
</dbReference>
<dbReference type="Proteomes" id="UP000078343">
    <property type="component" value="Unassembled WGS sequence"/>
</dbReference>
<dbReference type="CDD" id="cd09857">
    <property type="entry name" value="PIN_EXO1"/>
    <property type="match status" value="1"/>
</dbReference>
<dbReference type="EMBL" id="LVYI01000001">
    <property type="protein sequence ID" value="OAP65532.1"/>
    <property type="molecule type" value="Genomic_DNA"/>
</dbReference>
<dbReference type="PANTHER" id="PTHR11081:SF65">
    <property type="entry name" value="DNA DAMAGE-INDUCIBLE PROTEIN DIN7-RELATED"/>
    <property type="match status" value="1"/>
</dbReference>
<dbReference type="PANTHER" id="PTHR11081">
    <property type="entry name" value="FLAP ENDONUCLEASE FAMILY MEMBER"/>
    <property type="match status" value="1"/>
</dbReference>
<dbReference type="GO" id="GO:0046872">
    <property type="term" value="F:metal ion binding"/>
    <property type="evidence" value="ECO:0007669"/>
    <property type="project" value="UniProtKB-KW"/>
</dbReference>
<comment type="subcellular location">
    <subcellularLocation>
        <location evidence="2">Nucleus</location>
    </subcellularLocation>
</comment>
<dbReference type="Gene3D" id="3.40.50.1010">
    <property type="entry name" value="5'-nuclease"/>
    <property type="match status" value="1"/>
</dbReference>
<keyword evidence="12" id="KW-0234">DNA repair</keyword>
<dbReference type="SMART" id="SM00484">
    <property type="entry name" value="XPGI"/>
    <property type="match status" value="1"/>
</dbReference>
<feature type="domain" description="XPG-I" evidence="15">
    <location>
        <begin position="202"/>
        <end position="272"/>
    </location>
</feature>
<keyword evidence="8" id="KW-0269">Exonuclease</keyword>
<dbReference type="InterPro" id="IPR019974">
    <property type="entry name" value="XPG_CS"/>
</dbReference>
<dbReference type="GeneID" id="30005674"/>
<dbReference type="InterPro" id="IPR006084">
    <property type="entry name" value="XPG/Rad2"/>
</dbReference>
<dbReference type="GO" id="GO:0005634">
    <property type="term" value="C:nucleus"/>
    <property type="evidence" value="ECO:0007669"/>
    <property type="project" value="UniProtKB-SubCell"/>
</dbReference>
<keyword evidence="13" id="KW-0539">Nucleus</keyword>
<dbReference type="FunFam" id="3.40.50.1010:FF:000002">
    <property type="entry name" value="Exonuclease 1, putative"/>
    <property type="match status" value="1"/>
</dbReference>
<evidence type="ECO:0000256" key="4">
    <source>
        <dbReference type="ARBA" id="ARBA00022722"/>
    </source>
</evidence>
<evidence type="ECO:0000259" key="16">
    <source>
        <dbReference type="SMART" id="SM00485"/>
    </source>
</evidence>
<dbReference type="Pfam" id="PF00867">
    <property type="entry name" value="XPG_I"/>
    <property type="match status" value="1"/>
</dbReference>
<feature type="region of interest" description="Disordered" evidence="14">
    <location>
        <begin position="740"/>
        <end position="808"/>
    </location>
</feature>
<dbReference type="SUPFAM" id="SSF47807">
    <property type="entry name" value="5' to 3' exonuclease, C-terminal subdomain"/>
    <property type="match status" value="1"/>
</dbReference>
<keyword evidence="5" id="KW-0479">Metal-binding</keyword>
<name>A0A179A0M3_9EURO</name>
<gene>
    <name evidence="17" type="ORF">AYL99_01504</name>
</gene>
<comment type="cofactor">
    <cofactor evidence="1">
        <name>Mg(2+)</name>
        <dbReference type="ChEBI" id="CHEBI:18420"/>
    </cofactor>
</comment>
<evidence type="ECO:0000256" key="5">
    <source>
        <dbReference type="ARBA" id="ARBA00022723"/>
    </source>
</evidence>
<evidence type="ECO:0000259" key="15">
    <source>
        <dbReference type="SMART" id="SM00484"/>
    </source>
</evidence>
<evidence type="ECO:0000256" key="12">
    <source>
        <dbReference type="ARBA" id="ARBA00023204"/>
    </source>
</evidence>
<comment type="similarity">
    <text evidence="3">Belongs to the XPG/RAD2 endonuclease family. EXO1 subfamily.</text>
</comment>
<feature type="domain" description="XPG N-terminal" evidence="16">
    <location>
        <begin position="65"/>
        <end position="163"/>
    </location>
</feature>
<dbReference type="InterPro" id="IPR006086">
    <property type="entry name" value="XPG-I_dom"/>
</dbReference>
<evidence type="ECO:0000256" key="1">
    <source>
        <dbReference type="ARBA" id="ARBA00001946"/>
    </source>
</evidence>
<dbReference type="GO" id="GO:0006281">
    <property type="term" value="P:DNA repair"/>
    <property type="evidence" value="ECO:0007669"/>
    <property type="project" value="UniProtKB-KW"/>
</dbReference>
<dbReference type="GO" id="GO:0003677">
    <property type="term" value="F:DNA binding"/>
    <property type="evidence" value="ECO:0007669"/>
    <property type="project" value="UniProtKB-KW"/>
</dbReference>
<evidence type="ECO:0000256" key="7">
    <source>
        <dbReference type="ARBA" id="ARBA00022801"/>
    </source>
</evidence>
<evidence type="ECO:0000256" key="10">
    <source>
        <dbReference type="ARBA" id="ARBA00022881"/>
    </source>
</evidence>
<comment type="caution">
    <text evidence="17">The sequence shown here is derived from an EMBL/GenBank/DDBJ whole genome shotgun (WGS) entry which is preliminary data.</text>
</comment>
<evidence type="ECO:0000256" key="6">
    <source>
        <dbReference type="ARBA" id="ARBA00022763"/>
    </source>
</evidence>
<dbReference type="InterPro" id="IPR036279">
    <property type="entry name" value="5-3_exonuclease_C_sf"/>
</dbReference>
<evidence type="ECO:0000313" key="18">
    <source>
        <dbReference type="Proteomes" id="UP000078343"/>
    </source>
</evidence>
<feature type="region of interest" description="Disordered" evidence="14">
    <location>
        <begin position="442"/>
        <end position="467"/>
    </location>
</feature>
<dbReference type="FunFam" id="1.10.150.20:FF:000011">
    <property type="entry name" value="exonuclease 1"/>
    <property type="match status" value="1"/>
</dbReference>
<evidence type="ECO:0000256" key="3">
    <source>
        <dbReference type="ARBA" id="ARBA00010563"/>
    </source>
</evidence>
<dbReference type="SUPFAM" id="SSF88723">
    <property type="entry name" value="PIN domain-like"/>
    <property type="match status" value="1"/>
</dbReference>
<dbReference type="RefSeq" id="XP_018698899.1">
    <property type="nucleotide sequence ID" value="XM_018833020.1"/>
</dbReference>
<dbReference type="GO" id="GO:0017108">
    <property type="term" value="F:5'-flap endonuclease activity"/>
    <property type="evidence" value="ECO:0007669"/>
    <property type="project" value="TreeGrafter"/>
</dbReference>
<dbReference type="Gene3D" id="1.10.150.20">
    <property type="entry name" value="5' to 3' exonuclease, C-terminal subdomain"/>
    <property type="match status" value="1"/>
</dbReference>
<organism evidence="17 18">
    <name type="scientific">Fonsecaea erecta</name>
    <dbReference type="NCBI Taxonomy" id="1367422"/>
    <lineage>
        <taxon>Eukaryota</taxon>
        <taxon>Fungi</taxon>
        <taxon>Dikarya</taxon>
        <taxon>Ascomycota</taxon>
        <taxon>Pezizomycotina</taxon>
        <taxon>Eurotiomycetes</taxon>
        <taxon>Chaetothyriomycetidae</taxon>
        <taxon>Chaetothyriales</taxon>
        <taxon>Herpotrichiellaceae</taxon>
        <taxon>Fonsecaea</taxon>
    </lineage>
</organism>
<reference evidence="17 18" key="1">
    <citation type="submission" date="2016-04" db="EMBL/GenBank/DDBJ databases">
        <title>Draft genome of Fonsecaea erecta CBS 125763.</title>
        <authorList>
            <person name="Weiss V.A."/>
            <person name="Vicente V.A."/>
            <person name="Raittz R.T."/>
            <person name="Moreno L.F."/>
            <person name="De Souza E.M."/>
            <person name="Pedrosa F.O."/>
            <person name="Steffens M.B."/>
            <person name="Faoro H."/>
            <person name="Tadra-Sfeir M.Z."/>
            <person name="Najafzadeh M.J."/>
            <person name="Felipe M.S."/>
            <person name="Teixeira M."/>
            <person name="Sun J."/>
            <person name="Xi L."/>
            <person name="Gomes R."/>
            <person name="De Azevedo C.M."/>
            <person name="Salgado C.G."/>
            <person name="Da Silva M.B."/>
            <person name="Nascimento M.F."/>
            <person name="Queiroz-Telles F."/>
            <person name="Attili D.S."/>
            <person name="Gorbushina A."/>
        </authorList>
    </citation>
    <scope>NUCLEOTIDE SEQUENCE [LARGE SCALE GENOMIC DNA]</scope>
    <source>
        <strain evidence="17 18">CBS 125763</strain>
    </source>
</reference>
<feature type="compositionally biased region" description="Polar residues" evidence="14">
    <location>
        <begin position="580"/>
        <end position="593"/>
    </location>
</feature>
<keyword evidence="18" id="KW-1185">Reference proteome</keyword>
<evidence type="ECO:0000256" key="13">
    <source>
        <dbReference type="ARBA" id="ARBA00023242"/>
    </source>
</evidence>
<dbReference type="PRINTS" id="PR00853">
    <property type="entry name" value="XPGRADSUPER"/>
</dbReference>
<dbReference type="Pfam" id="PF00752">
    <property type="entry name" value="XPG_N"/>
    <property type="match status" value="1"/>
</dbReference>
<keyword evidence="11" id="KW-0238">DNA-binding</keyword>
<accession>A0A179A0M3</accession>
<dbReference type="OrthoDB" id="26491at2759"/>
<dbReference type="PROSITE" id="PS00841">
    <property type="entry name" value="XPG_1"/>
    <property type="match status" value="1"/>
</dbReference>
<evidence type="ECO:0000256" key="11">
    <source>
        <dbReference type="ARBA" id="ARBA00023125"/>
    </source>
</evidence>
<protein>
    <submittedName>
        <fullName evidence="17">Uncharacterized protein</fullName>
    </submittedName>
</protein>
<feature type="region of interest" description="Disordered" evidence="14">
    <location>
        <begin position="579"/>
        <end position="650"/>
    </location>
</feature>
<evidence type="ECO:0000313" key="17">
    <source>
        <dbReference type="EMBL" id="OAP65532.1"/>
    </source>
</evidence>
<sequence>MQCNSDHNFKRSNVNNTPNGCCRSIYTYIAAHSLQLPLLYPSSFLPPSANSYRKQAVSTDIGVKMGIKGLLPMLKSIQKQCTLKKFSGQTIGVDAYGWLHRGVVGCAFALALDKPTTIHIDFVLSRVRMLLDFGVTPYLVFDGDNLPSKAGTNAARRKKREESRALGLELHKAGRTTQAQQELQKAIDVTPLMARQLIEELKKLNVQYVVAPYEADAQLVYLERKGIINGILAEDSDMLVFGAQRLLTKLNQYGELVEIERSDFPMCKDISLAGWTDTMFRRMAILSGCDYLPNIGKLGLKTAHGLVRKHTDIEKILRLIQLEGKLIVPNGYMEQFRQAELTFLHHRVFCPIAQKVVFLNELGPGLLDSDMPYLGPDVEASTAVGVACGDLDPFSKRPIQLNSSKSLVRPALGERRSQSYASAPDLKPKKSIETFFKPQRQPLAELDPNSLTPSPSQQRLLQRNRNVSWEPRLVSSAPALRRSTTTSAAAGSTTDRTAFLARASTISTFQSAKRQRLCSDSLDPSPTREVKQSPFFNAKGEEASPLAQKMRKNKKNAKTKFEVFLDHCEGEMLLEPEIQQAASPAKDSTTPSLTGPEVRYPSLGLESQESILQSSPAAGPSKKPPPPGKPEGGGTLAVRGISQDDDPEAFEDLLDYHVRKQNESLMKTFAFQPRENRNSVTRSLFPVELRQQTSAFRSEIELDVRKKSPSAKEIRSSRREVELEQTFAYQPLEVQQSALRSLNKQRSSAASPATITKRDERGSTAIWRSEGRGSEDAIIPNSEDERSEVGSPAQQPKFDLSSFAFVPA</sequence>
<evidence type="ECO:0000256" key="2">
    <source>
        <dbReference type="ARBA" id="ARBA00004123"/>
    </source>
</evidence>
<feature type="compositionally biased region" description="Polar residues" evidence="14">
    <location>
        <begin position="740"/>
        <end position="754"/>
    </location>
</feature>
<dbReference type="InterPro" id="IPR029060">
    <property type="entry name" value="PIN-like_dom_sf"/>
</dbReference>
<dbReference type="CDD" id="cd09908">
    <property type="entry name" value="H3TH_EXO1"/>
    <property type="match status" value="1"/>
</dbReference>
<dbReference type="STRING" id="1367422.A0A179A0M3"/>
<proteinExistence type="inferred from homology"/>
<evidence type="ECO:0000256" key="8">
    <source>
        <dbReference type="ARBA" id="ARBA00022839"/>
    </source>
</evidence>
<evidence type="ECO:0000256" key="9">
    <source>
        <dbReference type="ARBA" id="ARBA00022842"/>
    </source>
</evidence>
<dbReference type="InterPro" id="IPR006085">
    <property type="entry name" value="XPG_DNA_repair_N"/>
</dbReference>
<keyword evidence="4" id="KW-0540">Nuclease</keyword>
<dbReference type="SMART" id="SM00485">
    <property type="entry name" value="XPGN"/>
    <property type="match status" value="1"/>
</dbReference>
<evidence type="ECO:0000256" key="14">
    <source>
        <dbReference type="SAM" id="MobiDB-lite"/>
    </source>
</evidence>
<keyword evidence="6" id="KW-0227">DNA damage</keyword>
<keyword evidence="9" id="KW-0460">Magnesium</keyword>
<keyword evidence="7" id="KW-0378">Hydrolase</keyword>
<dbReference type="InterPro" id="IPR044752">
    <property type="entry name" value="PIN-like_EXO1"/>
</dbReference>
<keyword evidence="10" id="KW-0267">Excision nuclease</keyword>
<feature type="compositionally biased region" description="Polar residues" evidence="14">
    <location>
        <begin position="449"/>
        <end position="467"/>
    </location>
</feature>
<dbReference type="GO" id="GO:0035312">
    <property type="term" value="F:5'-3' DNA exonuclease activity"/>
    <property type="evidence" value="ECO:0007669"/>
    <property type="project" value="InterPro"/>
</dbReference>